<dbReference type="Proteomes" id="UP000799291">
    <property type="component" value="Unassembled WGS sequence"/>
</dbReference>
<accession>A0A6G1IDR5</accession>
<name>A0A6G1IDR5_9PLEO</name>
<keyword evidence="2" id="KW-1185">Reference proteome</keyword>
<dbReference type="OrthoDB" id="5384519at2759"/>
<proteinExistence type="predicted"/>
<sequence>MDIQTRLPESWRWDIDYDSKHACWTYTPTELEGQQSLPLTISGSPVIIPVEYQWPPISAVCPPVDPRPLPINPSAEITLDVIKDIFLTFRKCSGFYLLKSGLLQIVVPEDFDIERASSHMPTTYGGLNVCYIPQTMVPTMKHCNLRYPTEFRTLGNLGLGLLNIFGPSRPSNRSTVRSLPLNACIEAKAKLPHRKEGYAGRIGLKVMWRGDSSPYLFMSTHIITEAILAKSHMVWMFGWIRDRFEKLRDDWNDHVEIWASNRKIRCDHPILVEKTFDHKPELYPNGFKHDITLIKPTESATVHAVQSPVSNLGWLSRESWHSLRQRTSTVKILGNTDCSAKTIRNHRPSEVLVVGEGIFLNQTSVPKPTKDHDISTWRDLVSRAVLYRMYPDFKPPNGYSGIALYSEDNRGREDGTEGPGVIRFQSFVQRIGHVQNFKMEGEALEKRLRLGRVAFYGAFQVPEALRTGYNVA</sequence>
<organism evidence="1 2">
    <name type="scientific">Lentithecium fluviatile CBS 122367</name>
    <dbReference type="NCBI Taxonomy" id="1168545"/>
    <lineage>
        <taxon>Eukaryota</taxon>
        <taxon>Fungi</taxon>
        <taxon>Dikarya</taxon>
        <taxon>Ascomycota</taxon>
        <taxon>Pezizomycotina</taxon>
        <taxon>Dothideomycetes</taxon>
        <taxon>Pleosporomycetidae</taxon>
        <taxon>Pleosporales</taxon>
        <taxon>Massarineae</taxon>
        <taxon>Lentitheciaceae</taxon>
        <taxon>Lentithecium</taxon>
    </lineage>
</organism>
<evidence type="ECO:0000313" key="1">
    <source>
        <dbReference type="EMBL" id="KAF2676377.1"/>
    </source>
</evidence>
<evidence type="ECO:0000313" key="2">
    <source>
        <dbReference type="Proteomes" id="UP000799291"/>
    </source>
</evidence>
<dbReference type="AlphaFoldDB" id="A0A6G1IDR5"/>
<protein>
    <submittedName>
        <fullName evidence="1">Uncharacterized protein</fullName>
    </submittedName>
</protein>
<gene>
    <name evidence="1" type="ORF">K458DRAFT_468522</name>
</gene>
<reference evidence="1" key="1">
    <citation type="journal article" date="2020" name="Stud. Mycol.">
        <title>101 Dothideomycetes genomes: a test case for predicting lifestyles and emergence of pathogens.</title>
        <authorList>
            <person name="Haridas S."/>
            <person name="Albert R."/>
            <person name="Binder M."/>
            <person name="Bloem J."/>
            <person name="Labutti K."/>
            <person name="Salamov A."/>
            <person name="Andreopoulos B."/>
            <person name="Baker S."/>
            <person name="Barry K."/>
            <person name="Bills G."/>
            <person name="Bluhm B."/>
            <person name="Cannon C."/>
            <person name="Castanera R."/>
            <person name="Culley D."/>
            <person name="Daum C."/>
            <person name="Ezra D."/>
            <person name="Gonzalez J."/>
            <person name="Henrissat B."/>
            <person name="Kuo A."/>
            <person name="Liang C."/>
            <person name="Lipzen A."/>
            <person name="Lutzoni F."/>
            <person name="Magnuson J."/>
            <person name="Mondo S."/>
            <person name="Nolan M."/>
            <person name="Ohm R."/>
            <person name="Pangilinan J."/>
            <person name="Park H.-J."/>
            <person name="Ramirez L."/>
            <person name="Alfaro M."/>
            <person name="Sun H."/>
            <person name="Tritt A."/>
            <person name="Yoshinaga Y."/>
            <person name="Zwiers L.-H."/>
            <person name="Turgeon B."/>
            <person name="Goodwin S."/>
            <person name="Spatafora J."/>
            <person name="Crous P."/>
            <person name="Grigoriev I."/>
        </authorList>
    </citation>
    <scope>NUCLEOTIDE SEQUENCE</scope>
    <source>
        <strain evidence="1">CBS 122367</strain>
    </source>
</reference>
<dbReference type="EMBL" id="MU005635">
    <property type="protein sequence ID" value="KAF2676377.1"/>
    <property type="molecule type" value="Genomic_DNA"/>
</dbReference>